<keyword evidence="2" id="KW-0969">Cilium</keyword>
<accession>A0A1G7LHX2</accession>
<name>A0A1G7LHX2_9RHOB</name>
<dbReference type="Proteomes" id="UP000182284">
    <property type="component" value="Unassembled WGS sequence"/>
</dbReference>
<organism evidence="2 3">
    <name type="scientific">Celeribacter baekdonensis</name>
    <dbReference type="NCBI Taxonomy" id="875171"/>
    <lineage>
        <taxon>Bacteria</taxon>
        <taxon>Pseudomonadati</taxon>
        <taxon>Pseudomonadota</taxon>
        <taxon>Alphaproteobacteria</taxon>
        <taxon>Rhodobacterales</taxon>
        <taxon>Roseobacteraceae</taxon>
        <taxon>Celeribacter</taxon>
    </lineage>
</organism>
<dbReference type="RefSeq" id="WP_074644379.1">
    <property type="nucleotide sequence ID" value="NZ_FNBL01000004.1"/>
</dbReference>
<sequence length="335" mass="35485">MTAISYGDMGASLRNMRLITQVKQDLDKYSYEVSSGQKQDLGAAVSGDFTPLASIERSLRTLESYDVAIQEANLFATSMQTTFGAISSHVADLSSSLLTSSTNGDATSISVAAQDARTRFDAVVSGLNTRIGDRSLFSGTATSKTALIPAEDMLAELQTAVTGATTAADVETIVDDWFMSAGGGYETLAYQGSDNALSPFSLGENESVRLGITAKDHAIRQTLKGLALASLVDEGVFSSDLNEQASLMRSAGETLMGSQAGMADLQARVGTVEARIEDANLSNSSMTYAFETAKSEIISSDPYKAASLLTQTETQLELVYTLTAHMSRLSLSDYI</sequence>
<dbReference type="Pfam" id="PF00700">
    <property type="entry name" value="Flagellin_C"/>
    <property type="match status" value="1"/>
</dbReference>
<evidence type="ECO:0000259" key="1">
    <source>
        <dbReference type="Pfam" id="PF00700"/>
    </source>
</evidence>
<evidence type="ECO:0000313" key="3">
    <source>
        <dbReference type="Proteomes" id="UP000182284"/>
    </source>
</evidence>
<dbReference type="Gene3D" id="1.20.1330.10">
    <property type="entry name" value="f41 fragment of flagellin, N-terminal domain"/>
    <property type="match status" value="1"/>
</dbReference>
<dbReference type="OrthoDB" id="7312911at2"/>
<dbReference type="SUPFAM" id="SSF64518">
    <property type="entry name" value="Phase 1 flagellin"/>
    <property type="match status" value="1"/>
</dbReference>
<dbReference type="EMBL" id="FNBL01000004">
    <property type="protein sequence ID" value="SDF49021.1"/>
    <property type="molecule type" value="Genomic_DNA"/>
</dbReference>
<dbReference type="AlphaFoldDB" id="A0A1G7LHX2"/>
<dbReference type="InterPro" id="IPR046358">
    <property type="entry name" value="Flagellin_C"/>
</dbReference>
<feature type="domain" description="Flagellin C-terminal" evidence="1">
    <location>
        <begin position="261"/>
        <end position="331"/>
    </location>
</feature>
<protein>
    <submittedName>
        <fullName evidence="2">Flagellar hook-associated protein 3 FlgL</fullName>
    </submittedName>
</protein>
<evidence type="ECO:0000313" key="2">
    <source>
        <dbReference type="EMBL" id="SDF49021.1"/>
    </source>
</evidence>
<gene>
    <name evidence="2" type="ORF">SAMN04488117_104302</name>
</gene>
<keyword evidence="2" id="KW-0282">Flagellum</keyword>
<reference evidence="2 3" key="1">
    <citation type="submission" date="2016-10" db="EMBL/GenBank/DDBJ databases">
        <authorList>
            <person name="de Groot N.N."/>
        </authorList>
    </citation>
    <scope>NUCLEOTIDE SEQUENCE [LARGE SCALE GENOMIC DNA]</scope>
    <source>
        <strain evidence="2 3">DSM 27375</strain>
    </source>
</reference>
<keyword evidence="2" id="KW-0966">Cell projection</keyword>
<proteinExistence type="predicted"/>